<keyword evidence="1" id="KW-0813">Transport</keyword>
<dbReference type="InterPro" id="IPR017871">
    <property type="entry name" value="ABC_transporter-like_CS"/>
</dbReference>
<proteinExistence type="predicted"/>
<evidence type="ECO:0000259" key="4">
    <source>
        <dbReference type="PROSITE" id="PS50893"/>
    </source>
</evidence>
<dbReference type="Pfam" id="PF00005">
    <property type="entry name" value="ABC_tran"/>
    <property type="match status" value="1"/>
</dbReference>
<evidence type="ECO:0000256" key="2">
    <source>
        <dbReference type="ARBA" id="ARBA00022741"/>
    </source>
</evidence>
<dbReference type="GO" id="GO:0005524">
    <property type="term" value="F:ATP binding"/>
    <property type="evidence" value="ECO:0007669"/>
    <property type="project" value="UniProtKB-KW"/>
</dbReference>
<dbReference type="PROSITE" id="PS50893">
    <property type="entry name" value="ABC_TRANSPORTER_2"/>
    <property type="match status" value="1"/>
</dbReference>
<dbReference type="PANTHER" id="PTHR42711:SF17">
    <property type="entry name" value="ABC TRANSPORTER ATP-BINDING PROTEIN"/>
    <property type="match status" value="1"/>
</dbReference>
<keyword evidence="6" id="KW-1185">Reference proteome</keyword>
<dbReference type="InterPro" id="IPR050763">
    <property type="entry name" value="ABC_transporter_ATP-binding"/>
</dbReference>
<dbReference type="EMBL" id="CAKKNS010000005">
    <property type="protein sequence ID" value="CAH0416899.1"/>
    <property type="molecule type" value="Genomic_DNA"/>
</dbReference>
<feature type="domain" description="ABC transporter" evidence="4">
    <location>
        <begin position="4"/>
        <end position="227"/>
    </location>
</feature>
<dbReference type="PROSITE" id="PS00211">
    <property type="entry name" value="ABC_TRANSPORTER_1"/>
    <property type="match status" value="1"/>
</dbReference>
<name>A0ABN8BMF7_9LACO</name>
<dbReference type="Proteomes" id="UP000789707">
    <property type="component" value="Unassembled WGS sequence"/>
</dbReference>
<dbReference type="PANTHER" id="PTHR42711">
    <property type="entry name" value="ABC TRANSPORTER ATP-BINDING PROTEIN"/>
    <property type="match status" value="1"/>
</dbReference>
<dbReference type="CDD" id="cd03230">
    <property type="entry name" value="ABC_DR_subfamily_A"/>
    <property type="match status" value="1"/>
</dbReference>
<organism evidence="5 6">
    <name type="scientific">Periweissella fabaria</name>
    <dbReference type="NCBI Taxonomy" id="546157"/>
    <lineage>
        <taxon>Bacteria</taxon>
        <taxon>Bacillati</taxon>
        <taxon>Bacillota</taxon>
        <taxon>Bacilli</taxon>
        <taxon>Lactobacillales</taxon>
        <taxon>Lactobacillaceae</taxon>
        <taxon>Periweissella</taxon>
    </lineage>
</organism>
<dbReference type="InterPro" id="IPR003593">
    <property type="entry name" value="AAA+_ATPase"/>
</dbReference>
<dbReference type="InterPro" id="IPR003439">
    <property type="entry name" value="ABC_transporter-like_ATP-bd"/>
</dbReference>
<keyword evidence="3 5" id="KW-0067">ATP-binding</keyword>
<evidence type="ECO:0000256" key="1">
    <source>
        <dbReference type="ARBA" id="ARBA00022448"/>
    </source>
</evidence>
<dbReference type="InterPro" id="IPR027417">
    <property type="entry name" value="P-loop_NTPase"/>
</dbReference>
<accession>A0ABN8BMF7</accession>
<protein>
    <submittedName>
        <fullName evidence="5">Vitamin B12 import ATP-binding protein BtuD</fullName>
    </submittedName>
</protein>
<dbReference type="RefSeq" id="WP_230096939.1">
    <property type="nucleotide sequence ID" value="NZ_CAKKNS010000005.1"/>
</dbReference>
<evidence type="ECO:0000313" key="6">
    <source>
        <dbReference type="Proteomes" id="UP000789707"/>
    </source>
</evidence>
<sequence length="293" mass="32976">MAVIELQHVTKKYAAVVANKDISLTIQASELVGLIGENGAGKSTLIKQLLGLEQVTSGQINIFDTRPGTAKLRQIVGVMQQNDLVMRNVKVNDILQWAHALYQQPLALKEVLRITNLGAQKNQYINELSGGQQRRLSFGLAIIGRPQLLLLDEPTVGMDVLNRKHFWDYVRQLQQTGTTIIVTSHYLDEIADTANRLLILKRGQLTFDGTLIELQQQINKTVVDFESEQKLGAAFNTDQNILNWSQLGNHYKVEVTNSDTWLQMYYEQIPTFKGLQIKATSLTEIMTNMLEGK</sequence>
<gene>
    <name evidence="5" type="primary">btuD_5</name>
    <name evidence="5" type="ORF">WFA24289_01215</name>
</gene>
<dbReference type="SMART" id="SM00382">
    <property type="entry name" value="AAA"/>
    <property type="match status" value="1"/>
</dbReference>
<dbReference type="SUPFAM" id="SSF52540">
    <property type="entry name" value="P-loop containing nucleoside triphosphate hydrolases"/>
    <property type="match status" value="1"/>
</dbReference>
<comment type="caution">
    <text evidence="5">The sequence shown here is derived from an EMBL/GenBank/DDBJ whole genome shotgun (WGS) entry which is preliminary data.</text>
</comment>
<reference evidence="5 6" key="1">
    <citation type="submission" date="2021-11" db="EMBL/GenBank/DDBJ databases">
        <authorList>
            <person name="Depoorter E."/>
        </authorList>
    </citation>
    <scope>NUCLEOTIDE SEQUENCE [LARGE SCALE GENOMIC DNA]</scope>
    <source>
        <strain evidence="5 6">LMG 24289</strain>
    </source>
</reference>
<evidence type="ECO:0000256" key="3">
    <source>
        <dbReference type="ARBA" id="ARBA00022840"/>
    </source>
</evidence>
<keyword evidence="2" id="KW-0547">Nucleotide-binding</keyword>
<evidence type="ECO:0000313" key="5">
    <source>
        <dbReference type="EMBL" id="CAH0416899.1"/>
    </source>
</evidence>
<dbReference type="Gene3D" id="3.40.50.300">
    <property type="entry name" value="P-loop containing nucleotide triphosphate hydrolases"/>
    <property type="match status" value="1"/>
</dbReference>